<protein>
    <submittedName>
        <fullName evidence="2">Uncharacterized protein</fullName>
    </submittedName>
</protein>
<dbReference type="GeneID" id="17270912"/>
<reference evidence="2" key="2">
    <citation type="submission" date="2024-10" db="UniProtKB">
        <authorList>
            <consortium name="EnsemblProtists"/>
        </authorList>
    </citation>
    <scope>IDENTIFICATION</scope>
</reference>
<evidence type="ECO:0000256" key="1">
    <source>
        <dbReference type="SAM" id="MobiDB-lite"/>
    </source>
</evidence>
<dbReference type="RefSeq" id="XP_005777796.1">
    <property type="nucleotide sequence ID" value="XM_005777739.1"/>
</dbReference>
<feature type="region of interest" description="Disordered" evidence="1">
    <location>
        <begin position="1"/>
        <end position="37"/>
    </location>
</feature>
<evidence type="ECO:0000313" key="3">
    <source>
        <dbReference type="Proteomes" id="UP000013827"/>
    </source>
</evidence>
<feature type="compositionally biased region" description="Low complexity" evidence="1">
    <location>
        <begin position="15"/>
        <end position="26"/>
    </location>
</feature>
<dbReference type="Proteomes" id="UP000013827">
    <property type="component" value="Unassembled WGS sequence"/>
</dbReference>
<reference evidence="3" key="1">
    <citation type="journal article" date="2013" name="Nature">
        <title>Pan genome of the phytoplankton Emiliania underpins its global distribution.</title>
        <authorList>
            <person name="Read B.A."/>
            <person name="Kegel J."/>
            <person name="Klute M.J."/>
            <person name="Kuo A."/>
            <person name="Lefebvre S.C."/>
            <person name="Maumus F."/>
            <person name="Mayer C."/>
            <person name="Miller J."/>
            <person name="Monier A."/>
            <person name="Salamov A."/>
            <person name="Young J."/>
            <person name="Aguilar M."/>
            <person name="Claverie J.M."/>
            <person name="Frickenhaus S."/>
            <person name="Gonzalez K."/>
            <person name="Herman E.K."/>
            <person name="Lin Y.C."/>
            <person name="Napier J."/>
            <person name="Ogata H."/>
            <person name="Sarno A.F."/>
            <person name="Shmutz J."/>
            <person name="Schroeder D."/>
            <person name="de Vargas C."/>
            <person name="Verret F."/>
            <person name="von Dassow P."/>
            <person name="Valentin K."/>
            <person name="Van de Peer Y."/>
            <person name="Wheeler G."/>
            <person name="Dacks J.B."/>
            <person name="Delwiche C.F."/>
            <person name="Dyhrman S.T."/>
            <person name="Glockner G."/>
            <person name="John U."/>
            <person name="Richards T."/>
            <person name="Worden A.Z."/>
            <person name="Zhang X."/>
            <person name="Grigoriev I.V."/>
            <person name="Allen A.E."/>
            <person name="Bidle K."/>
            <person name="Borodovsky M."/>
            <person name="Bowler C."/>
            <person name="Brownlee C."/>
            <person name="Cock J.M."/>
            <person name="Elias M."/>
            <person name="Gladyshev V.N."/>
            <person name="Groth M."/>
            <person name="Guda C."/>
            <person name="Hadaegh A."/>
            <person name="Iglesias-Rodriguez M.D."/>
            <person name="Jenkins J."/>
            <person name="Jones B.M."/>
            <person name="Lawson T."/>
            <person name="Leese F."/>
            <person name="Lindquist E."/>
            <person name="Lobanov A."/>
            <person name="Lomsadze A."/>
            <person name="Malik S.B."/>
            <person name="Marsh M.E."/>
            <person name="Mackinder L."/>
            <person name="Mock T."/>
            <person name="Mueller-Roeber B."/>
            <person name="Pagarete A."/>
            <person name="Parker M."/>
            <person name="Probert I."/>
            <person name="Quesneville H."/>
            <person name="Raines C."/>
            <person name="Rensing S.A."/>
            <person name="Riano-Pachon D.M."/>
            <person name="Richier S."/>
            <person name="Rokitta S."/>
            <person name="Shiraiwa Y."/>
            <person name="Soanes D.M."/>
            <person name="van der Giezen M."/>
            <person name="Wahlund T.M."/>
            <person name="Williams B."/>
            <person name="Wilson W."/>
            <person name="Wolfe G."/>
            <person name="Wurch L.L."/>
        </authorList>
    </citation>
    <scope>NUCLEOTIDE SEQUENCE</scope>
</reference>
<feature type="compositionally biased region" description="Low complexity" evidence="1">
    <location>
        <begin position="77"/>
        <end position="104"/>
    </location>
</feature>
<accession>A0A0D3JPD2</accession>
<keyword evidence="3" id="KW-1185">Reference proteome</keyword>
<sequence length="232" mass="22991">MFEAAPSGGFQYRLSGQSASAAEGGPSAPPERAIPLDTLDLMFEADGGAFTYLPPPARANAERGSEPRTLDRLLTPARCSASSASSSVSGCTGSGRTSRASGSSDTPPRLSGGASVRGSGARAARQRGTGLPQVDENSVQVSPPGTPSAAAGAAGRTLDSLFGSMSAGDRDSGSVGGSGPLSRLSLPRSGSGASGGPSHAAQLTLDERLGGSRGSAHAALLHARRAGGWPYQ</sequence>
<dbReference type="HOGENOM" id="CLU_1196738_0_0_1"/>
<evidence type="ECO:0000313" key="2">
    <source>
        <dbReference type="EnsemblProtists" id="EOD25367"/>
    </source>
</evidence>
<name>A0A0D3JPD2_EMIH1</name>
<dbReference type="AlphaFoldDB" id="A0A0D3JPD2"/>
<dbReference type="EnsemblProtists" id="EOD25367">
    <property type="protein sequence ID" value="EOD25367"/>
    <property type="gene ID" value="EMIHUDRAFT_443666"/>
</dbReference>
<feature type="compositionally biased region" description="Low complexity" evidence="1">
    <location>
        <begin position="180"/>
        <end position="191"/>
    </location>
</feature>
<dbReference type="PaxDb" id="2903-EOD25367"/>
<proteinExistence type="predicted"/>
<feature type="region of interest" description="Disordered" evidence="1">
    <location>
        <begin position="77"/>
        <end position="204"/>
    </location>
</feature>
<organism evidence="2 3">
    <name type="scientific">Emiliania huxleyi (strain CCMP1516)</name>
    <dbReference type="NCBI Taxonomy" id="280463"/>
    <lineage>
        <taxon>Eukaryota</taxon>
        <taxon>Haptista</taxon>
        <taxon>Haptophyta</taxon>
        <taxon>Prymnesiophyceae</taxon>
        <taxon>Isochrysidales</taxon>
        <taxon>Noelaerhabdaceae</taxon>
        <taxon>Emiliania</taxon>
    </lineage>
</organism>
<dbReference type="KEGG" id="ehx:EMIHUDRAFT_443666"/>
<feature type="compositionally biased region" description="Low complexity" evidence="1">
    <location>
        <begin position="111"/>
        <end position="130"/>
    </location>
</feature>